<dbReference type="GeneID" id="79314343"/>
<evidence type="ECO:0000256" key="2">
    <source>
        <dbReference type="ARBA" id="ARBA00022692"/>
    </source>
</evidence>
<name>A0ABD6A5D8_9EURY</name>
<keyword evidence="4 5" id="KW-0472">Membrane</keyword>
<feature type="transmembrane region" description="Helical" evidence="5">
    <location>
        <begin position="55"/>
        <end position="78"/>
    </location>
</feature>
<evidence type="ECO:0000256" key="4">
    <source>
        <dbReference type="ARBA" id="ARBA00023136"/>
    </source>
</evidence>
<dbReference type="InterPro" id="IPR051598">
    <property type="entry name" value="TSUP/Inactive_protease-like"/>
</dbReference>
<evidence type="ECO:0000256" key="1">
    <source>
        <dbReference type="ARBA" id="ARBA00004141"/>
    </source>
</evidence>
<dbReference type="EMBL" id="JBHTBF010000001">
    <property type="protein sequence ID" value="MFC7315380.1"/>
    <property type="molecule type" value="Genomic_DNA"/>
</dbReference>
<evidence type="ECO:0000313" key="6">
    <source>
        <dbReference type="EMBL" id="MFC7315380.1"/>
    </source>
</evidence>
<keyword evidence="3 5" id="KW-1133">Transmembrane helix</keyword>
<dbReference type="RefSeq" id="WP_368410825.1">
    <property type="nucleotide sequence ID" value="NZ_CP119992.1"/>
</dbReference>
<accession>A0ABD6A5D8</accession>
<sequence length="260" mass="25038">MPVPDPTTALALDPATALALVAVALIGGVGITAIGPGGILVTAALFALTTATPATVAGTASATFVATGLLGAAVYARSGELSARAGRRDALLLSLVGVVGALAGVWLNARLPTAAFGILLGAVVSLSGALVWWRTRGGSGGTDRPGGGAVAAIGFGVGVVSGTLGVGGPVLAVPLLVAAGTPMLAAVAAAQVQSVFIAGGATFGYLAQGAVSPTLTLLVGVPELVGAVLGWRLAHAVDEIRLKRALAAVLVALGPYVAFA</sequence>
<feature type="transmembrane region" description="Helical" evidence="5">
    <location>
        <begin position="90"/>
        <end position="107"/>
    </location>
</feature>
<gene>
    <name evidence="6" type="ORF">ACFQPE_01030</name>
</gene>
<feature type="transmembrane region" description="Helical" evidence="5">
    <location>
        <begin position="213"/>
        <end position="234"/>
    </location>
</feature>
<dbReference type="AlphaFoldDB" id="A0ABD6A5D8"/>
<keyword evidence="7" id="KW-1185">Reference proteome</keyword>
<comment type="caution">
    <text evidence="6">The sequence shown here is derived from an EMBL/GenBank/DDBJ whole genome shotgun (WGS) entry which is preliminary data.</text>
</comment>
<proteinExistence type="inferred from homology"/>
<dbReference type="PANTHER" id="PTHR43701">
    <property type="entry name" value="MEMBRANE TRANSPORTER PROTEIN MJ0441-RELATED"/>
    <property type="match status" value="1"/>
</dbReference>
<protein>
    <recommendedName>
        <fullName evidence="5">Probable membrane transporter protein</fullName>
    </recommendedName>
</protein>
<dbReference type="Proteomes" id="UP001596547">
    <property type="component" value="Unassembled WGS sequence"/>
</dbReference>
<dbReference type="Pfam" id="PF01925">
    <property type="entry name" value="TauE"/>
    <property type="match status" value="1"/>
</dbReference>
<evidence type="ECO:0000256" key="5">
    <source>
        <dbReference type="RuleBase" id="RU363041"/>
    </source>
</evidence>
<organism evidence="6 7">
    <name type="scientific">Halomarina halobia</name>
    <dbReference type="NCBI Taxonomy" id="3033386"/>
    <lineage>
        <taxon>Archaea</taxon>
        <taxon>Methanobacteriati</taxon>
        <taxon>Methanobacteriota</taxon>
        <taxon>Stenosarchaea group</taxon>
        <taxon>Halobacteria</taxon>
        <taxon>Halobacteriales</taxon>
        <taxon>Natronomonadaceae</taxon>
        <taxon>Halomarina</taxon>
    </lineage>
</organism>
<dbReference type="GO" id="GO:0005886">
    <property type="term" value="C:plasma membrane"/>
    <property type="evidence" value="ECO:0007669"/>
    <property type="project" value="UniProtKB-SubCell"/>
</dbReference>
<comment type="similarity">
    <text evidence="5">Belongs to the 4-toluene sulfonate uptake permease (TSUP) (TC 2.A.102) family.</text>
</comment>
<feature type="transmembrane region" description="Helical" evidence="5">
    <location>
        <begin position="114"/>
        <end position="133"/>
    </location>
</feature>
<evidence type="ECO:0000313" key="7">
    <source>
        <dbReference type="Proteomes" id="UP001596547"/>
    </source>
</evidence>
<dbReference type="PANTHER" id="PTHR43701:SF2">
    <property type="entry name" value="MEMBRANE TRANSPORTER PROTEIN YJNA-RELATED"/>
    <property type="match status" value="1"/>
</dbReference>
<keyword evidence="2 5" id="KW-0812">Transmembrane</keyword>
<feature type="transmembrane region" description="Helical" evidence="5">
    <location>
        <begin position="153"/>
        <end position="177"/>
    </location>
</feature>
<feature type="transmembrane region" description="Helical" evidence="5">
    <location>
        <begin position="184"/>
        <end position="207"/>
    </location>
</feature>
<reference evidence="6 7" key="1">
    <citation type="journal article" date="2019" name="Int. J. Syst. Evol. Microbiol.">
        <title>The Global Catalogue of Microorganisms (GCM) 10K type strain sequencing project: providing services to taxonomists for standard genome sequencing and annotation.</title>
        <authorList>
            <consortium name="The Broad Institute Genomics Platform"/>
            <consortium name="The Broad Institute Genome Sequencing Center for Infectious Disease"/>
            <person name="Wu L."/>
            <person name="Ma J."/>
        </authorList>
    </citation>
    <scope>NUCLEOTIDE SEQUENCE [LARGE SCALE GENOMIC DNA]</scope>
    <source>
        <strain evidence="6 7">PSR21</strain>
    </source>
</reference>
<evidence type="ECO:0000256" key="3">
    <source>
        <dbReference type="ARBA" id="ARBA00022989"/>
    </source>
</evidence>
<feature type="transmembrane region" description="Helical" evidence="5">
    <location>
        <begin position="20"/>
        <end position="48"/>
    </location>
</feature>
<keyword evidence="5" id="KW-1003">Cell membrane</keyword>
<comment type="subcellular location">
    <subcellularLocation>
        <location evidence="5">Cell membrane</location>
        <topology evidence="5">Multi-pass membrane protein</topology>
    </subcellularLocation>
    <subcellularLocation>
        <location evidence="1">Membrane</location>
        <topology evidence="1">Multi-pass membrane protein</topology>
    </subcellularLocation>
</comment>
<dbReference type="InterPro" id="IPR002781">
    <property type="entry name" value="TM_pro_TauE-like"/>
</dbReference>